<comment type="caution">
    <text evidence="3">The sequence shown here is derived from an EMBL/GenBank/DDBJ whole genome shotgun (WGS) entry which is preliminary data.</text>
</comment>
<accession>A0ABW0EJI9</accession>
<gene>
    <name evidence="3" type="ORF">ACFPM7_07315</name>
</gene>
<dbReference type="RefSeq" id="WP_378245236.1">
    <property type="nucleotide sequence ID" value="NZ_JBHSKF010000003.1"/>
</dbReference>
<evidence type="ECO:0000313" key="3">
    <source>
        <dbReference type="EMBL" id="MFC5286856.1"/>
    </source>
</evidence>
<dbReference type="SUPFAM" id="SSF51735">
    <property type="entry name" value="NAD(P)-binding Rossmann-fold domains"/>
    <property type="match status" value="1"/>
</dbReference>
<proteinExistence type="predicted"/>
<dbReference type="Gene3D" id="3.40.50.720">
    <property type="entry name" value="NAD(P)-binding Rossmann-like Domain"/>
    <property type="match status" value="1"/>
</dbReference>
<dbReference type="InterPro" id="IPR036291">
    <property type="entry name" value="NAD(P)-bd_dom_sf"/>
</dbReference>
<name>A0ABW0EJI9_9PSEU</name>
<feature type="signal peptide" evidence="1">
    <location>
        <begin position="1"/>
        <end position="17"/>
    </location>
</feature>
<evidence type="ECO:0000256" key="1">
    <source>
        <dbReference type="SAM" id="SignalP"/>
    </source>
</evidence>
<dbReference type="InterPro" id="IPR050177">
    <property type="entry name" value="Lipid_A_modif_metabolic_enz"/>
</dbReference>
<dbReference type="EMBL" id="JBHSKF010000003">
    <property type="protein sequence ID" value="MFC5286856.1"/>
    <property type="molecule type" value="Genomic_DNA"/>
</dbReference>
<evidence type="ECO:0000259" key="2">
    <source>
        <dbReference type="Pfam" id="PF01370"/>
    </source>
</evidence>
<protein>
    <submittedName>
        <fullName evidence="3">NAD-dependent epimerase/dehydratase family protein</fullName>
    </submittedName>
</protein>
<dbReference type="Pfam" id="PF01370">
    <property type="entry name" value="Epimerase"/>
    <property type="match status" value="1"/>
</dbReference>
<dbReference type="InterPro" id="IPR001509">
    <property type="entry name" value="Epimerase_deHydtase"/>
</dbReference>
<keyword evidence="1" id="KW-0732">Signal</keyword>
<feature type="chain" id="PRO_5045692384" evidence="1">
    <location>
        <begin position="18"/>
        <end position="306"/>
    </location>
</feature>
<keyword evidence="4" id="KW-1185">Reference proteome</keyword>
<organism evidence="3 4">
    <name type="scientific">Actinokineospora guangxiensis</name>
    <dbReference type="NCBI Taxonomy" id="1490288"/>
    <lineage>
        <taxon>Bacteria</taxon>
        <taxon>Bacillati</taxon>
        <taxon>Actinomycetota</taxon>
        <taxon>Actinomycetes</taxon>
        <taxon>Pseudonocardiales</taxon>
        <taxon>Pseudonocardiaceae</taxon>
        <taxon>Actinokineospora</taxon>
    </lineage>
</organism>
<dbReference type="PANTHER" id="PTHR43245">
    <property type="entry name" value="BIFUNCTIONAL POLYMYXIN RESISTANCE PROTEIN ARNA"/>
    <property type="match status" value="1"/>
</dbReference>
<dbReference type="Proteomes" id="UP001596157">
    <property type="component" value="Unassembled WGS sequence"/>
</dbReference>
<sequence length="306" mass="30646">MRVAVLGGSGFVGTAVAARLAAAGLAVRVVARDPDGVPHSAVRADLTEPGQVAAAVEGVDAVVSLVLHTGSGSWRVLPEQAEEAAAVNVGIARAAAGTGLPVVLAGSTSQAGPSAGERLVGGEVDAPESEYDRQKLAAERIVLAAGGVCLRLPTVYGPGPLDRGVVSAMARRALGGEALTVWGSGGMRRDLVHVSDVAEAFLAAVRHFAALAGRSWVIGSGSGVSVRELFEMVAAAVGRRTGVVVPVLSVEPPGHATEGDLRGQVGDAVRFSGVTGWRASVGLAEGVESVVAGLAWEGTSGVVHRG</sequence>
<evidence type="ECO:0000313" key="4">
    <source>
        <dbReference type="Proteomes" id="UP001596157"/>
    </source>
</evidence>
<feature type="domain" description="NAD-dependent epimerase/dehydratase" evidence="2">
    <location>
        <begin position="3"/>
        <end position="219"/>
    </location>
</feature>
<reference evidence="4" key="1">
    <citation type="journal article" date="2019" name="Int. J. Syst. Evol. Microbiol.">
        <title>The Global Catalogue of Microorganisms (GCM) 10K type strain sequencing project: providing services to taxonomists for standard genome sequencing and annotation.</title>
        <authorList>
            <consortium name="The Broad Institute Genomics Platform"/>
            <consortium name="The Broad Institute Genome Sequencing Center for Infectious Disease"/>
            <person name="Wu L."/>
            <person name="Ma J."/>
        </authorList>
    </citation>
    <scope>NUCLEOTIDE SEQUENCE [LARGE SCALE GENOMIC DNA]</scope>
    <source>
        <strain evidence="4">CCUG 59778</strain>
    </source>
</reference>